<evidence type="ECO:0000256" key="2">
    <source>
        <dbReference type="ARBA" id="ARBA00022692"/>
    </source>
</evidence>
<keyword evidence="2 5" id="KW-0812">Transmembrane</keyword>
<dbReference type="InterPro" id="IPR023380">
    <property type="entry name" value="DsbB-like_sf"/>
</dbReference>
<proteinExistence type="predicted"/>
<organism evidence="6">
    <name type="scientific">freshwater metagenome</name>
    <dbReference type="NCBI Taxonomy" id="449393"/>
    <lineage>
        <taxon>unclassified sequences</taxon>
        <taxon>metagenomes</taxon>
        <taxon>ecological metagenomes</taxon>
    </lineage>
</organism>
<accession>A0A6J7A2P3</accession>
<feature type="transmembrane region" description="Helical" evidence="5">
    <location>
        <begin position="82"/>
        <end position="100"/>
    </location>
</feature>
<protein>
    <submittedName>
        <fullName evidence="6">Unannotated protein</fullName>
    </submittedName>
</protein>
<dbReference type="GO" id="GO:0006457">
    <property type="term" value="P:protein folding"/>
    <property type="evidence" value="ECO:0007669"/>
    <property type="project" value="InterPro"/>
</dbReference>
<sequence length="227" mass="24611">MVNEPSKPTSESVTVDETPSRKFTALFRDSESFQMLSDTRAIELARGLNYVGLVVPLLVVLAAIVTQVVTGELPCSHCNLERLAYFTIALGPALNLRFGIRPSHYGISLAGAMFLGTVSIDMMVRIAEQVGPAGYGPVVLGLHVNSWSLIISIIAGIGVVLMLLWERQFDLARPHQTILGRPTGLLLLIALIFVMAVVVFALISAIFECGPGICPDVAPKTYPYWPF</sequence>
<feature type="transmembrane region" description="Helical" evidence="5">
    <location>
        <begin position="50"/>
        <end position="70"/>
    </location>
</feature>
<dbReference type="AlphaFoldDB" id="A0A6J7A2P3"/>
<reference evidence="6" key="1">
    <citation type="submission" date="2020-05" db="EMBL/GenBank/DDBJ databases">
        <authorList>
            <person name="Chiriac C."/>
            <person name="Salcher M."/>
            <person name="Ghai R."/>
            <person name="Kavagutti S V."/>
        </authorList>
    </citation>
    <scope>NUCLEOTIDE SEQUENCE</scope>
</reference>
<feature type="transmembrane region" description="Helical" evidence="5">
    <location>
        <begin position="185"/>
        <end position="207"/>
    </location>
</feature>
<dbReference type="Pfam" id="PF02600">
    <property type="entry name" value="DsbB"/>
    <property type="match status" value="1"/>
</dbReference>
<dbReference type="GO" id="GO:0016020">
    <property type="term" value="C:membrane"/>
    <property type="evidence" value="ECO:0007669"/>
    <property type="project" value="UniProtKB-SubCell"/>
</dbReference>
<keyword evidence="4 5" id="KW-0472">Membrane</keyword>
<keyword evidence="3 5" id="KW-1133">Transmembrane helix</keyword>
<dbReference type="EMBL" id="CAFABK010000016">
    <property type="protein sequence ID" value="CAB4826740.1"/>
    <property type="molecule type" value="Genomic_DNA"/>
</dbReference>
<feature type="transmembrane region" description="Helical" evidence="5">
    <location>
        <begin position="147"/>
        <end position="165"/>
    </location>
</feature>
<evidence type="ECO:0000313" key="6">
    <source>
        <dbReference type="EMBL" id="CAB4826740.1"/>
    </source>
</evidence>
<evidence type="ECO:0000256" key="4">
    <source>
        <dbReference type="ARBA" id="ARBA00023136"/>
    </source>
</evidence>
<gene>
    <name evidence="6" type="ORF">UFOPK3204_00555</name>
</gene>
<evidence type="ECO:0000256" key="5">
    <source>
        <dbReference type="SAM" id="Phobius"/>
    </source>
</evidence>
<feature type="transmembrane region" description="Helical" evidence="5">
    <location>
        <begin position="107"/>
        <end position="127"/>
    </location>
</feature>
<comment type="subcellular location">
    <subcellularLocation>
        <location evidence="1">Membrane</location>
        <topology evidence="1">Multi-pass membrane protein</topology>
    </subcellularLocation>
</comment>
<name>A0A6J7A2P3_9ZZZZ</name>
<evidence type="ECO:0000256" key="3">
    <source>
        <dbReference type="ARBA" id="ARBA00022989"/>
    </source>
</evidence>
<dbReference type="InterPro" id="IPR003752">
    <property type="entry name" value="DiS_bond_form_DsbB/BdbC"/>
</dbReference>
<evidence type="ECO:0000256" key="1">
    <source>
        <dbReference type="ARBA" id="ARBA00004141"/>
    </source>
</evidence>
<dbReference type="SUPFAM" id="SSF158442">
    <property type="entry name" value="DsbB-like"/>
    <property type="match status" value="1"/>
</dbReference>
<dbReference type="GO" id="GO:0015035">
    <property type="term" value="F:protein-disulfide reductase activity"/>
    <property type="evidence" value="ECO:0007669"/>
    <property type="project" value="InterPro"/>
</dbReference>